<proteinExistence type="inferred from homology"/>
<dbReference type="OrthoDB" id="9802667at2"/>
<comment type="similarity">
    <text evidence="2">Belongs to the KHG/KDPG aldolase family.</text>
</comment>
<name>A0A1M5BZJ9_9FIRM</name>
<dbReference type="PANTHER" id="PTHR30246:SF1">
    <property type="entry name" value="2-DEHYDRO-3-DEOXY-6-PHOSPHOGALACTONATE ALDOLASE-RELATED"/>
    <property type="match status" value="1"/>
</dbReference>
<evidence type="ECO:0000256" key="1">
    <source>
        <dbReference type="ARBA" id="ARBA00004761"/>
    </source>
</evidence>
<reference evidence="7" key="1">
    <citation type="submission" date="2016-11" db="EMBL/GenBank/DDBJ databases">
        <authorList>
            <person name="Varghese N."/>
            <person name="Submissions S."/>
        </authorList>
    </citation>
    <scope>NUCLEOTIDE SEQUENCE [LARGE SCALE GENOMIC DNA]</scope>
    <source>
        <strain evidence="7">DSM 12395</strain>
    </source>
</reference>
<organism evidence="6 7">
    <name type="scientific">Desulforamulus putei DSM 12395</name>
    <dbReference type="NCBI Taxonomy" id="1121429"/>
    <lineage>
        <taxon>Bacteria</taxon>
        <taxon>Bacillati</taxon>
        <taxon>Bacillota</taxon>
        <taxon>Clostridia</taxon>
        <taxon>Eubacteriales</taxon>
        <taxon>Peptococcaceae</taxon>
        <taxon>Desulforamulus</taxon>
    </lineage>
</organism>
<evidence type="ECO:0000256" key="2">
    <source>
        <dbReference type="ARBA" id="ARBA00006906"/>
    </source>
</evidence>
<dbReference type="AlphaFoldDB" id="A0A1M5BZJ9"/>
<dbReference type="Gene3D" id="3.20.20.70">
    <property type="entry name" value="Aldolase class I"/>
    <property type="match status" value="1"/>
</dbReference>
<dbReference type="GO" id="GO:0016829">
    <property type="term" value="F:lyase activity"/>
    <property type="evidence" value="ECO:0007669"/>
    <property type="project" value="UniProtKB-KW"/>
</dbReference>
<dbReference type="SUPFAM" id="SSF51569">
    <property type="entry name" value="Aldolase"/>
    <property type="match status" value="1"/>
</dbReference>
<keyword evidence="7" id="KW-1185">Reference proteome</keyword>
<evidence type="ECO:0000313" key="7">
    <source>
        <dbReference type="Proteomes" id="UP000184148"/>
    </source>
</evidence>
<evidence type="ECO:0000256" key="3">
    <source>
        <dbReference type="ARBA" id="ARBA00011233"/>
    </source>
</evidence>
<gene>
    <name evidence="6" type="ORF">SAMN02745133_02746</name>
</gene>
<evidence type="ECO:0000256" key="4">
    <source>
        <dbReference type="ARBA" id="ARBA00023239"/>
    </source>
</evidence>
<dbReference type="STRING" id="1121429.SAMN02745133_02746"/>
<dbReference type="InterPro" id="IPR013785">
    <property type="entry name" value="Aldolase_TIM"/>
</dbReference>
<protein>
    <submittedName>
        <fullName evidence="6">2-dehydro-3-deoxyphosphogluconate aldolase / (4S)-4-hydroxy-2-oxoglutarate aldolase</fullName>
    </submittedName>
</protein>
<keyword evidence="4" id="KW-0456">Lyase</keyword>
<comment type="pathway">
    <text evidence="1">Carbohydrate acid metabolism.</text>
</comment>
<evidence type="ECO:0000256" key="5">
    <source>
        <dbReference type="ARBA" id="ARBA00023277"/>
    </source>
</evidence>
<dbReference type="CDD" id="cd00452">
    <property type="entry name" value="KDPG_aldolase"/>
    <property type="match status" value="1"/>
</dbReference>
<dbReference type="InterPro" id="IPR000887">
    <property type="entry name" value="Aldlse_KDPG_KHG"/>
</dbReference>
<sequence>MKQDLILPKSRLAESLLECGVVAVVRGAEAAKVVNIARALHKGGVTSIEVTMDTPGAIDMIKQVVSEIGHQAVVGAGTVLDAETARAAILAGAEFIFCPSLHEDVIRTAKRYGKVVIPGVMTPTEIINAYEMGADLLKVFPAGVLGPRYFREVRGPFKHVPLMPSGGVTLENAAEFIKAGCVALGVGGALLDKEAIKQERYEALTERASQFVQIVSQTRKGL</sequence>
<evidence type="ECO:0000313" key="6">
    <source>
        <dbReference type="EMBL" id="SHF47622.1"/>
    </source>
</evidence>
<dbReference type="PANTHER" id="PTHR30246">
    <property type="entry name" value="2-KETO-3-DEOXY-6-PHOSPHOGLUCONATE ALDOLASE"/>
    <property type="match status" value="1"/>
</dbReference>
<dbReference type="NCBIfam" id="TIGR01182">
    <property type="entry name" value="eda"/>
    <property type="match status" value="1"/>
</dbReference>
<dbReference type="Pfam" id="PF01081">
    <property type="entry name" value="Aldolase"/>
    <property type="match status" value="1"/>
</dbReference>
<dbReference type="RefSeq" id="WP_084127752.1">
    <property type="nucleotide sequence ID" value="NZ_FQUY01000026.1"/>
</dbReference>
<dbReference type="EMBL" id="FQUY01000026">
    <property type="protein sequence ID" value="SHF47622.1"/>
    <property type="molecule type" value="Genomic_DNA"/>
</dbReference>
<accession>A0A1M5BZJ9</accession>
<keyword evidence="5" id="KW-0119">Carbohydrate metabolism</keyword>
<dbReference type="Proteomes" id="UP000184148">
    <property type="component" value="Unassembled WGS sequence"/>
</dbReference>
<comment type="subunit">
    <text evidence="3">Homotrimer.</text>
</comment>